<name>A0A8W8MKH4_MAGGI</name>
<dbReference type="PANTHER" id="PTHR22906">
    <property type="entry name" value="PROPERDIN"/>
    <property type="match status" value="1"/>
</dbReference>
<sequence>MQQFYWVSSHCITLTKLNPSSEVKGFCSAPSGVDRKPLDSEDELNQKTEFIKQMCGDFCFLHAHDPSCRTVEDCYRQNFHCHSGHIIVCSGDGRKRHEPRCTCKDLHLSSSTHETATATQSAIPSTHAVATSTHAATTLPHAAVTTTQEPSVNGGWSFWTEWSSCSASCDQGTQTRNRTCSNPAPKNDGLSCAGENSQIQICSLFPCAVDGYMSEWGSWGGCSATCGGGYQMRTRTCHDPIYGGKPCQGDTVEVNPSCNNQSCPDTSSSSTQPTMAPSTTSAAPAQNMPVDGYMGEWGSWSACSATCGGGYQMRTRTCHDPLFGGKNCTGEVVDLNPSCNTLSCPSQTTGMACPSCDDQLNCTWNQTCNVGSICMIRSYDGYPFTTHCIDATDCEIMKNSLPHCEVYCCTDKACLSKYLGV</sequence>
<dbReference type="EnsemblMetazoa" id="G34772.15">
    <property type="protein sequence ID" value="G34772.15:cds"/>
    <property type="gene ID" value="G34772"/>
</dbReference>
<dbReference type="FunFam" id="2.20.100.10:FF:000001">
    <property type="entry name" value="semaphorin-5A isoform X1"/>
    <property type="match status" value="2"/>
</dbReference>
<dbReference type="InterPro" id="IPR000884">
    <property type="entry name" value="TSP1_rpt"/>
</dbReference>
<feature type="compositionally biased region" description="Low complexity" evidence="6">
    <location>
        <begin position="266"/>
        <end position="285"/>
    </location>
</feature>
<dbReference type="PANTHER" id="PTHR22906:SF43">
    <property type="entry name" value="PROPERDIN"/>
    <property type="match status" value="1"/>
</dbReference>
<keyword evidence="4" id="KW-0677">Repeat</keyword>
<dbReference type="Gene3D" id="2.20.100.10">
    <property type="entry name" value="Thrombospondin type-1 (TSP1) repeat"/>
    <property type="match status" value="3"/>
</dbReference>
<evidence type="ECO:0000256" key="3">
    <source>
        <dbReference type="ARBA" id="ARBA00022729"/>
    </source>
</evidence>
<keyword evidence="5" id="KW-1015">Disulfide bond</keyword>
<feature type="region of interest" description="Disordered" evidence="6">
    <location>
        <begin position="263"/>
        <end position="287"/>
    </location>
</feature>
<dbReference type="Pfam" id="PF00090">
    <property type="entry name" value="TSP_1"/>
    <property type="match status" value="3"/>
</dbReference>
<dbReference type="FunFam" id="2.20.100.10:FF:000007">
    <property type="entry name" value="Thrombospondin 1"/>
    <property type="match status" value="1"/>
</dbReference>
<evidence type="ECO:0000256" key="4">
    <source>
        <dbReference type="ARBA" id="ARBA00022737"/>
    </source>
</evidence>
<proteinExistence type="predicted"/>
<evidence type="ECO:0000256" key="2">
    <source>
        <dbReference type="ARBA" id="ARBA00022525"/>
    </source>
</evidence>
<dbReference type="PRINTS" id="PR01705">
    <property type="entry name" value="TSP1REPEAT"/>
</dbReference>
<dbReference type="InterPro" id="IPR052065">
    <property type="entry name" value="Compl_asym_regulator"/>
</dbReference>
<evidence type="ECO:0000256" key="5">
    <source>
        <dbReference type="ARBA" id="ARBA00023157"/>
    </source>
</evidence>
<protein>
    <recommendedName>
        <fullName evidence="9">Hemicentin-1</fullName>
    </recommendedName>
</protein>
<reference evidence="7" key="1">
    <citation type="submission" date="2022-08" db="UniProtKB">
        <authorList>
            <consortium name="EnsemblMetazoa"/>
        </authorList>
    </citation>
    <scope>IDENTIFICATION</scope>
    <source>
        <strain evidence="7">05x7-T-G4-1.051#20</strain>
    </source>
</reference>
<evidence type="ECO:0000256" key="1">
    <source>
        <dbReference type="ARBA" id="ARBA00004613"/>
    </source>
</evidence>
<dbReference type="PROSITE" id="PS50092">
    <property type="entry name" value="TSP1"/>
    <property type="match status" value="3"/>
</dbReference>
<organism evidence="7 8">
    <name type="scientific">Magallana gigas</name>
    <name type="common">Pacific oyster</name>
    <name type="synonym">Crassostrea gigas</name>
    <dbReference type="NCBI Taxonomy" id="29159"/>
    <lineage>
        <taxon>Eukaryota</taxon>
        <taxon>Metazoa</taxon>
        <taxon>Spiralia</taxon>
        <taxon>Lophotrochozoa</taxon>
        <taxon>Mollusca</taxon>
        <taxon>Bivalvia</taxon>
        <taxon>Autobranchia</taxon>
        <taxon>Pteriomorphia</taxon>
        <taxon>Ostreida</taxon>
        <taxon>Ostreoidea</taxon>
        <taxon>Ostreidae</taxon>
        <taxon>Magallana</taxon>
    </lineage>
</organism>
<dbReference type="Proteomes" id="UP000005408">
    <property type="component" value="Unassembled WGS sequence"/>
</dbReference>
<evidence type="ECO:0008006" key="9">
    <source>
        <dbReference type="Google" id="ProtNLM"/>
    </source>
</evidence>
<evidence type="ECO:0000313" key="8">
    <source>
        <dbReference type="Proteomes" id="UP000005408"/>
    </source>
</evidence>
<dbReference type="InterPro" id="IPR036383">
    <property type="entry name" value="TSP1_rpt_sf"/>
</dbReference>
<keyword evidence="8" id="KW-1185">Reference proteome</keyword>
<accession>A0A8W8MKH4</accession>
<dbReference type="OrthoDB" id="6273859at2759"/>
<comment type="subcellular location">
    <subcellularLocation>
        <location evidence="1">Secreted</location>
    </subcellularLocation>
</comment>
<evidence type="ECO:0000313" key="7">
    <source>
        <dbReference type="EnsemblMetazoa" id="G34772.15:cds"/>
    </source>
</evidence>
<dbReference type="AlphaFoldDB" id="A0A8W8MKH4"/>
<dbReference type="SMART" id="SM00209">
    <property type="entry name" value="TSP1"/>
    <property type="match status" value="3"/>
</dbReference>
<keyword evidence="3" id="KW-0732">Signal</keyword>
<dbReference type="SUPFAM" id="SSF82895">
    <property type="entry name" value="TSP-1 type 1 repeat"/>
    <property type="match status" value="3"/>
</dbReference>
<keyword evidence="2" id="KW-0964">Secreted</keyword>
<evidence type="ECO:0000256" key="6">
    <source>
        <dbReference type="SAM" id="MobiDB-lite"/>
    </source>
</evidence>